<dbReference type="InterPro" id="IPR036770">
    <property type="entry name" value="Ankyrin_rpt-contain_sf"/>
</dbReference>
<dbReference type="Proteomes" id="UP001153620">
    <property type="component" value="Chromosome 1"/>
</dbReference>
<organism evidence="1 2">
    <name type="scientific">Chironomus riparius</name>
    <dbReference type="NCBI Taxonomy" id="315576"/>
    <lineage>
        <taxon>Eukaryota</taxon>
        <taxon>Metazoa</taxon>
        <taxon>Ecdysozoa</taxon>
        <taxon>Arthropoda</taxon>
        <taxon>Hexapoda</taxon>
        <taxon>Insecta</taxon>
        <taxon>Pterygota</taxon>
        <taxon>Neoptera</taxon>
        <taxon>Endopterygota</taxon>
        <taxon>Diptera</taxon>
        <taxon>Nematocera</taxon>
        <taxon>Chironomoidea</taxon>
        <taxon>Chironomidae</taxon>
        <taxon>Chironominae</taxon>
        <taxon>Chironomus</taxon>
    </lineage>
</organism>
<dbReference type="SUPFAM" id="SSF48403">
    <property type="entry name" value="Ankyrin repeat"/>
    <property type="match status" value="1"/>
</dbReference>
<dbReference type="SUPFAM" id="SSF52540">
    <property type="entry name" value="P-loop containing nucleoside triphosphate hydrolases"/>
    <property type="match status" value="1"/>
</dbReference>
<dbReference type="Pfam" id="PF13855">
    <property type="entry name" value="LRR_8"/>
    <property type="match status" value="1"/>
</dbReference>
<name>A0A9N9RJI3_9DIPT</name>
<dbReference type="OrthoDB" id="6353678at2759"/>
<dbReference type="Gene3D" id="1.25.40.20">
    <property type="entry name" value="Ankyrin repeat-containing domain"/>
    <property type="match status" value="1"/>
</dbReference>
<protein>
    <recommendedName>
        <fullName evidence="3">NACHT domain-containing protein</fullName>
    </recommendedName>
</protein>
<dbReference type="InterPro" id="IPR027417">
    <property type="entry name" value="P-loop_NTPase"/>
</dbReference>
<reference evidence="1" key="1">
    <citation type="submission" date="2022-01" db="EMBL/GenBank/DDBJ databases">
        <authorList>
            <person name="King R."/>
        </authorList>
    </citation>
    <scope>NUCLEOTIDE SEQUENCE</scope>
</reference>
<dbReference type="SUPFAM" id="SSF52058">
    <property type="entry name" value="L domain-like"/>
    <property type="match status" value="1"/>
</dbReference>
<sequence length="2287" mass="268398">MANKMLNIKIELPDQNLDNDDKVILISCHPSIDILSDNIFKLNKDFVIQVAKDSEIDRKHMMDICKVLEFTNEWNIIEVIAKLSDIKPINFPNLFIFIIKSENVNSTELNELKESLIKFCQDRPMILQLRNENSTTFYYKEDSTEEVILIDSTAAFEDIKDFSTFLLSFLSKKFDSFEEKLIDRLPSVKNSSLILRFLRTLKLSNKFLGELILEVTKNGKKENFLAVLDVPFGDDGRKLNYEAQNILSNVFEENQFITKDPSTFNRIPSEEEKVNTNVLHPGLSIDSSKRVSANLRDFPKKVSTPIPSKQLNPSVLHAAIENKNELIIDYLITYWSHLIRELPFNHQVDISTIAFKTSQLNILCDLLEISDFPFPKDFKEGDELCDERLQQITKTRMQLMSAIQESNLNQIDNFIANNLNLKVIYTPNNKSVMQQAVDFKNCSVYFHLKSFGYKATEFKNLEDVLFENDLKEANEQKLQQRRFNVQNALQTDLKSINTLRNKSCIHNRKINKELEIEYHTKIKEWFKDIKKVEGGPDFLDVAASCDYLKIIFDFESSTVENASLSGPSSLGVLYSLRKLIFIGAKQLDKYREQQIKGVLAHELCHYVMKLVYQNQEKPYFADRTDIMEIFENIVKQLNKWTDLKQEIIEDDECNEIISSVFRLYDKEDHHVELIVRVLQILVEFDYSEEYCAYLQNKYKILFDFWNDYVMPDVREYLQKNKDVIKMNESFGILDDINDENYQLKGQDKVKGIDEHKLLIITTNVRKLLLVDIYKYLQDKFGVFMDSMYLFVNPKKLNKKPVMNDFSRISFENKNLNFIIDCTKGLRKDLGQLFVRKDFNCLFIVPNNDQIEELLNIIDENKMEDPTIIEISYDWTDLARESQQQLLNTEVIFQNIMKTTFMDLLSKDIITEVDKTQVEKMINDFNDVTDDQLLDMLVNKSNITINSTFEYENFENNFDLLFELREYVKKVKNAGSNKMLTMLKENVVVESFDGGPLSIPETRQKTKINETISQEELLDDVKNKPYVLISDIAGTGKSWAMKDFAKVLSRKYSRKWVTYVDLKQFIESFKSEKSEPDFASFVADKMLKPKMEFERKLFKKFYKNGKTIVLMDGFDEIAPNCAEYVSKLIKSFKYNGGNQLWIATRDYFEVDLQTSLQLDVAYKLGTFTKENGINLIVANWILKDLKHKNVHKNIDLKQYIRSHGNYKNYCQKAMIIVNKVGMTKNRTVGLPQLFHMIAHGLKDDLDSKDDLTGSEIYKKFASSVFKRWSDEKGQIRKDASSQDKDLDFYKFHHYSAVASLFPEMAKILFPYFDEKEWPDAEIIAGGLMSKRGGKFYFLHETFREYFFTVAISKAMKNLKIVRKSIIARLFGWKYQDDLILELFIQILTVEKFGVIRMFLNDSIKGSLNKSQSELQVICHKLYEMENFEEFFIKHLEHLADFIIAVFKNGNYEMIKNILKASAWNIITKTEDSNMFIKFQDFLFDFLKVNDLKTFIIDQEIFQAIIRSCHSVKVFEDFLVKTESKIDRAFIRKGLQMYSKNDWNGNIFYFLCESSGLNIYTVQKFLEILQRFLTTDEIFKLVEKCNKYGQNVFQFCVRSNDKEYFDMLWNEIKKIFPFQSFKQLILQRDSLFCENISHSVILRKETEIHDSLWLLLLKVFNDSELKTFILQIGQFENNFVYKLIELNENPDVIELTFKMFKMIFVDLNDLLASKSFLKMNLLHATAANRKSIEIHKFLWKVFRETCDSNQEYLEILKQTDRFGYNVLHHAVENSSNEVFEFMMDEFKEIGSTDDIRFILSNLGQHRRNVLQSAVKSNKCPKLHANLWKTLRFYFNDDEILNLINHVNKKEENLLILAVENNTKEIMDQTWIEIKGSFKSKDQMIEYLEMKKWKESKHINRHFDNWSLIISILIIIYDLSASFDIECEFKTDNYYKFGEPYQCKAGTTRNITTYEEALITSISGTHIDLKTNDDVTGFYSNYKIIQYFPRDLEKFFKNLELIYIEFAGLNEIHQANLKPFQKLIYLSLSYNSIEVLESGVFDANPNLEILSFVANDLVHIEPDVFDNLPKLRCFWFGRTCVDKFVNSRDEVIEAIDVARNQCVSADYTFMNERLAKLETESKFVNSEEFSENFEKFEKSFIKSRFYNFTTLRNRFEGLRNYTVDLSSKTGCRKSSSLKSLMTYDFEATNSTIDMKILHLSENMKDLVSEGLGLNVKLTKLNGHFAKFESKMSKKLSKIDKEVETTRSRIDAKLKKIENNLLDKIRDILEEKLRKIFDEKLESLLNAKLQN</sequence>
<evidence type="ECO:0000313" key="1">
    <source>
        <dbReference type="EMBL" id="CAG9797597.1"/>
    </source>
</evidence>
<keyword evidence="2" id="KW-1185">Reference proteome</keyword>
<proteinExistence type="predicted"/>
<dbReference type="InterPro" id="IPR032675">
    <property type="entry name" value="LRR_dom_sf"/>
</dbReference>
<evidence type="ECO:0000313" key="2">
    <source>
        <dbReference type="Proteomes" id="UP001153620"/>
    </source>
</evidence>
<dbReference type="EMBL" id="OU895877">
    <property type="protein sequence ID" value="CAG9797597.1"/>
    <property type="molecule type" value="Genomic_DNA"/>
</dbReference>
<reference evidence="1" key="2">
    <citation type="submission" date="2022-10" db="EMBL/GenBank/DDBJ databases">
        <authorList>
            <consortium name="ENA_rothamsted_submissions"/>
            <consortium name="culmorum"/>
            <person name="King R."/>
        </authorList>
    </citation>
    <scope>NUCLEOTIDE SEQUENCE</scope>
</reference>
<accession>A0A9N9RJI3</accession>
<dbReference type="InterPro" id="IPR001611">
    <property type="entry name" value="Leu-rich_rpt"/>
</dbReference>
<dbReference type="Gene3D" id="3.80.10.10">
    <property type="entry name" value="Ribonuclease Inhibitor"/>
    <property type="match status" value="1"/>
</dbReference>
<evidence type="ECO:0008006" key="3">
    <source>
        <dbReference type="Google" id="ProtNLM"/>
    </source>
</evidence>
<gene>
    <name evidence="1" type="ORF">CHIRRI_LOCUS594</name>
</gene>